<gene>
    <name evidence="12" type="ORF">J437_LFUL014405</name>
</gene>
<dbReference type="Proteomes" id="UP000792457">
    <property type="component" value="Unassembled WGS sequence"/>
</dbReference>
<protein>
    <recommendedName>
        <fullName evidence="7">Methionine--tRNA ligase, mitochondrial</fullName>
        <ecNumber evidence="1">6.1.1.10</ecNumber>
    </recommendedName>
    <alternativeName>
        <fullName evidence="8">Mitochondrial methionyl-tRNA synthetase</fullName>
    </alternativeName>
</protein>
<sequence length="619" mass="70402">MRGITLKFHGVKFLSGIPARNYYISTPIFYVNAFKTIDIHHDLENTPHIGHLYSAVIADSINRFKFLTGVENSIFSTGTDEHGLKVEIAAKKGLANNVNLKSSFQQHRQANKDKLSTTSKPTLEYCTKVSSEFHALFKKCNVNFSDFIRTTDPRHLSTVNKLWKRLQKNGHIYEGFYSGWYCVSDEAFLKQSQLKELKGDEGKTVMVSAESGHPAEWTEEKNYMFRMSSFKDDLLYWLKDSKKYIYTSKLHTMIEEVSLGDLSISRPIERIHWGIPVPGDPSQCIYVWVDALANYLTVAKVFDDDSEGNELNLKNWPPDIQVIGKDILKFHGIYWPSLLIAAGLEPPKSLFVHSHWTVDGEKMSKSRGNVVDPFDRADAYTPDGLRYFLLREGVAHSDGNYSDKKIVNILNSELADTFGNLLNRCTGKSLNPNQEFPSLKQSDIDKLYKSNDQTQSETCEKLLESLTALPDKVRIYYSSQEFHRVADAVMEVLRITNKFFEAQRPWDTAKRLKMLYKEKDRNDALIDTTQAELNAILSLSMESLRICGIILQPMIPVLSSTLLDRLGVSITKRMWTDASEFSWLGAGKNGNPLDSKGNVPLFMRIIKVFELKALDQVVG</sequence>
<dbReference type="Gene3D" id="1.10.730.10">
    <property type="entry name" value="Isoleucyl-tRNA Synthetase, Domain 1"/>
    <property type="match status" value="1"/>
</dbReference>
<dbReference type="SUPFAM" id="SSF52374">
    <property type="entry name" value="Nucleotidylyl transferase"/>
    <property type="match status" value="1"/>
</dbReference>
<dbReference type="GO" id="GO:0005739">
    <property type="term" value="C:mitochondrion"/>
    <property type="evidence" value="ECO:0007669"/>
    <property type="project" value="UniProtKB-ARBA"/>
</dbReference>
<dbReference type="PRINTS" id="PR01041">
    <property type="entry name" value="TRNASYNTHMET"/>
</dbReference>
<dbReference type="CDD" id="cd00814">
    <property type="entry name" value="MetRS_core"/>
    <property type="match status" value="1"/>
</dbReference>
<organism evidence="12 13">
    <name type="scientific">Ladona fulva</name>
    <name type="common">Scarce chaser dragonfly</name>
    <name type="synonym">Libellula fulva</name>
    <dbReference type="NCBI Taxonomy" id="123851"/>
    <lineage>
        <taxon>Eukaryota</taxon>
        <taxon>Metazoa</taxon>
        <taxon>Ecdysozoa</taxon>
        <taxon>Arthropoda</taxon>
        <taxon>Hexapoda</taxon>
        <taxon>Insecta</taxon>
        <taxon>Pterygota</taxon>
        <taxon>Palaeoptera</taxon>
        <taxon>Odonata</taxon>
        <taxon>Epiprocta</taxon>
        <taxon>Anisoptera</taxon>
        <taxon>Libelluloidea</taxon>
        <taxon>Libellulidae</taxon>
        <taxon>Ladona</taxon>
    </lineage>
</organism>
<name>A0A8K0NXK2_LADFU</name>
<evidence type="ECO:0000259" key="11">
    <source>
        <dbReference type="Pfam" id="PF09334"/>
    </source>
</evidence>
<dbReference type="OrthoDB" id="24670at2759"/>
<evidence type="ECO:0000256" key="2">
    <source>
        <dbReference type="ARBA" id="ARBA00022598"/>
    </source>
</evidence>
<dbReference type="EMBL" id="KZ308361">
    <property type="protein sequence ID" value="KAG8228170.1"/>
    <property type="molecule type" value="Genomic_DNA"/>
</dbReference>
<evidence type="ECO:0000256" key="7">
    <source>
        <dbReference type="ARBA" id="ARBA00026124"/>
    </source>
</evidence>
<dbReference type="GO" id="GO:0006431">
    <property type="term" value="P:methionyl-tRNA aminoacylation"/>
    <property type="evidence" value="ECO:0007669"/>
    <property type="project" value="InterPro"/>
</dbReference>
<keyword evidence="13" id="KW-1185">Reference proteome</keyword>
<dbReference type="FunFam" id="2.170.220.10:FF:000001">
    <property type="entry name" value="methionine--tRNA ligase, mitochondrial"/>
    <property type="match status" value="1"/>
</dbReference>
<dbReference type="PANTHER" id="PTHR43326">
    <property type="entry name" value="METHIONYL-TRNA SYNTHETASE"/>
    <property type="match status" value="1"/>
</dbReference>
<keyword evidence="3 10" id="KW-0547">Nucleotide-binding</keyword>
<evidence type="ECO:0000256" key="6">
    <source>
        <dbReference type="ARBA" id="ARBA00023146"/>
    </source>
</evidence>
<comment type="similarity">
    <text evidence="10">Belongs to the class-I aminoacyl-tRNA synthetase family.</text>
</comment>
<evidence type="ECO:0000256" key="5">
    <source>
        <dbReference type="ARBA" id="ARBA00022917"/>
    </source>
</evidence>
<dbReference type="InterPro" id="IPR033911">
    <property type="entry name" value="MetRS_core"/>
</dbReference>
<dbReference type="InterPro" id="IPR015413">
    <property type="entry name" value="Methionyl/Leucyl_tRNA_Synth"/>
</dbReference>
<evidence type="ECO:0000313" key="13">
    <source>
        <dbReference type="Proteomes" id="UP000792457"/>
    </source>
</evidence>
<dbReference type="GO" id="GO:0004825">
    <property type="term" value="F:methionine-tRNA ligase activity"/>
    <property type="evidence" value="ECO:0007669"/>
    <property type="project" value="UniProtKB-EC"/>
</dbReference>
<dbReference type="Pfam" id="PF09334">
    <property type="entry name" value="tRNA-synt_1g"/>
    <property type="match status" value="1"/>
</dbReference>
<evidence type="ECO:0000313" key="12">
    <source>
        <dbReference type="EMBL" id="KAG8228170.1"/>
    </source>
</evidence>
<reference evidence="12" key="1">
    <citation type="submission" date="2013-04" db="EMBL/GenBank/DDBJ databases">
        <authorList>
            <person name="Qu J."/>
            <person name="Murali S.C."/>
            <person name="Bandaranaike D."/>
            <person name="Bellair M."/>
            <person name="Blankenburg K."/>
            <person name="Chao H."/>
            <person name="Dinh H."/>
            <person name="Doddapaneni H."/>
            <person name="Downs B."/>
            <person name="Dugan-Rocha S."/>
            <person name="Elkadiri S."/>
            <person name="Gnanaolivu R.D."/>
            <person name="Hernandez B."/>
            <person name="Javaid M."/>
            <person name="Jayaseelan J.C."/>
            <person name="Lee S."/>
            <person name="Li M."/>
            <person name="Ming W."/>
            <person name="Munidasa M."/>
            <person name="Muniz J."/>
            <person name="Nguyen L."/>
            <person name="Ongeri F."/>
            <person name="Osuji N."/>
            <person name="Pu L.-L."/>
            <person name="Puazo M."/>
            <person name="Qu C."/>
            <person name="Quiroz J."/>
            <person name="Raj R."/>
            <person name="Weissenberger G."/>
            <person name="Xin Y."/>
            <person name="Zou X."/>
            <person name="Han Y."/>
            <person name="Richards S."/>
            <person name="Worley K."/>
            <person name="Muzny D."/>
            <person name="Gibbs R."/>
        </authorList>
    </citation>
    <scope>NUCLEOTIDE SEQUENCE</scope>
    <source>
        <strain evidence="12">Sampled in the wild</strain>
    </source>
</reference>
<dbReference type="SUPFAM" id="SSF47323">
    <property type="entry name" value="Anticodon-binding domain of a subclass of class I aminoacyl-tRNA synthetases"/>
    <property type="match status" value="1"/>
</dbReference>
<dbReference type="EC" id="6.1.1.10" evidence="1"/>
<dbReference type="Gene3D" id="3.40.50.620">
    <property type="entry name" value="HUPs"/>
    <property type="match status" value="1"/>
</dbReference>
<keyword evidence="2 10" id="KW-0436">Ligase</keyword>
<feature type="domain" description="Methionyl/Leucyl tRNA synthetase" evidence="11">
    <location>
        <begin position="44"/>
        <end position="425"/>
    </location>
</feature>
<dbReference type="PANTHER" id="PTHR43326:SF1">
    <property type="entry name" value="METHIONINE--TRNA LIGASE, MITOCHONDRIAL"/>
    <property type="match status" value="1"/>
</dbReference>
<dbReference type="Gene3D" id="2.170.220.10">
    <property type="match status" value="1"/>
</dbReference>
<comment type="catalytic activity">
    <reaction evidence="9">
        <text>tRNA(Met) + L-methionine + ATP = L-methionyl-tRNA(Met) + AMP + diphosphate</text>
        <dbReference type="Rhea" id="RHEA:13481"/>
        <dbReference type="Rhea" id="RHEA-COMP:9667"/>
        <dbReference type="Rhea" id="RHEA-COMP:9698"/>
        <dbReference type="ChEBI" id="CHEBI:30616"/>
        <dbReference type="ChEBI" id="CHEBI:33019"/>
        <dbReference type="ChEBI" id="CHEBI:57844"/>
        <dbReference type="ChEBI" id="CHEBI:78442"/>
        <dbReference type="ChEBI" id="CHEBI:78530"/>
        <dbReference type="ChEBI" id="CHEBI:456215"/>
        <dbReference type="EC" id="6.1.1.10"/>
    </reaction>
</comment>
<dbReference type="InterPro" id="IPR023457">
    <property type="entry name" value="Met-tRNA_synth_2"/>
</dbReference>
<evidence type="ECO:0000256" key="10">
    <source>
        <dbReference type="RuleBase" id="RU363039"/>
    </source>
</evidence>
<proteinExistence type="inferred from homology"/>
<keyword evidence="4 10" id="KW-0067">ATP-binding</keyword>
<reference evidence="12" key="2">
    <citation type="submission" date="2017-10" db="EMBL/GenBank/DDBJ databases">
        <title>Ladona fulva Genome sequencing and assembly.</title>
        <authorList>
            <person name="Murali S."/>
            <person name="Richards S."/>
            <person name="Bandaranaike D."/>
            <person name="Bellair M."/>
            <person name="Blankenburg K."/>
            <person name="Chao H."/>
            <person name="Dinh H."/>
            <person name="Doddapaneni H."/>
            <person name="Dugan-Rocha S."/>
            <person name="Elkadiri S."/>
            <person name="Gnanaolivu R."/>
            <person name="Hernandez B."/>
            <person name="Skinner E."/>
            <person name="Javaid M."/>
            <person name="Lee S."/>
            <person name="Li M."/>
            <person name="Ming W."/>
            <person name="Munidasa M."/>
            <person name="Muniz J."/>
            <person name="Nguyen L."/>
            <person name="Hughes D."/>
            <person name="Osuji N."/>
            <person name="Pu L.-L."/>
            <person name="Puazo M."/>
            <person name="Qu C."/>
            <person name="Quiroz J."/>
            <person name="Raj R."/>
            <person name="Weissenberger G."/>
            <person name="Xin Y."/>
            <person name="Zou X."/>
            <person name="Han Y."/>
            <person name="Worley K."/>
            <person name="Muzny D."/>
            <person name="Gibbs R."/>
        </authorList>
    </citation>
    <scope>NUCLEOTIDE SEQUENCE</scope>
    <source>
        <strain evidence="12">Sampled in the wild</strain>
    </source>
</reference>
<keyword evidence="6 10" id="KW-0030">Aminoacyl-tRNA synthetase</keyword>
<comment type="caution">
    <text evidence="12">The sequence shown here is derived from an EMBL/GenBank/DDBJ whole genome shotgun (WGS) entry which is preliminary data.</text>
</comment>
<dbReference type="InterPro" id="IPR014729">
    <property type="entry name" value="Rossmann-like_a/b/a_fold"/>
</dbReference>
<accession>A0A8K0NXK2</accession>
<evidence type="ECO:0000256" key="1">
    <source>
        <dbReference type="ARBA" id="ARBA00012838"/>
    </source>
</evidence>
<evidence type="ECO:0000256" key="3">
    <source>
        <dbReference type="ARBA" id="ARBA00022741"/>
    </source>
</evidence>
<dbReference type="AlphaFoldDB" id="A0A8K0NXK2"/>
<dbReference type="GO" id="GO:0005524">
    <property type="term" value="F:ATP binding"/>
    <property type="evidence" value="ECO:0007669"/>
    <property type="project" value="UniProtKB-KW"/>
</dbReference>
<keyword evidence="5 10" id="KW-0648">Protein biosynthesis</keyword>
<dbReference type="InterPro" id="IPR009080">
    <property type="entry name" value="tRNAsynth_Ia_anticodon-bd"/>
</dbReference>
<evidence type="ECO:0000256" key="8">
    <source>
        <dbReference type="ARBA" id="ARBA00030331"/>
    </source>
</evidence>
<evidence type="ECO:0000256" key="9">
    <source>
        <dbReference type="ARBA" id="ARBA00047364"/>
    </source>
</evidence>
<evidence type="ECO:0000256" key="4">
    <source>
        <dbReference type="ARBA" id="ARBA00022840"/>
    </source>
</evidence>